<evidence type="ECO:0000256" key="1">
    <source>
        <dbReference type="SAM" id="MobiDB-lite"/>
    </source>
</evidence>
<name>A0A9W6BIH5_9CHLO</name>
<keyword evidence="3" id="KW-1185">Reference proteome</keyword>
<dbReference type="Proteomes" id="UP001165080">
    <property type="component" value="Unassembled WGS sequence"/>
</dbReference>
<protein>
    <submittedName>
        <fullName evidence="2">Uncharacterized protein</fullName>
    </submittedName>
</protein>
<organism evidence="2 3">
    <name type="scientific">Pleodorina starrii</name>
    <dbReference type="NCBI Taxonomy" id="330485"/>
    <lineage>
        <taxon>Eukaryota</taxon>
        <taxon>Viridiplantae</taxon>
        <taxon>Chlorophyta</taxon>
        <taxon>core chlorophytes</taxon>
        <taxon>Chlorophyceae</taxon>
        <taxon>CS clade</taxon>
        <taxon>Chlamydomonadales</taxon>
        <taxon>Volvocaceae</taxon>
        <taxon>Pleodorina</taxon>
    </lineage>
</organism>
<proteinExistence type="predicted"/>
<accession>A0A9W6BIH5</accession>
<gene>
    <name evidence="2" type="primary">PLEST009055</name>
    <name evidence="2" type="ORF">PLESTB_000622300</name>
</gene>
<reference evidence="2 3" key="1">
    <citation type="journal article" date="2023" name="Commun. Biol.">
        <title>Reorganization of the ancestral sex-determining regions during the evolution of trioecy in Pleodorina starrii.</title>
        <authorList>
            <person name="Takahashi K."/>
            <person name="Suzuki S."/>
            <person name="Kawai-Toyooka H."/>
            <person name="Yamamoto K."/>
            <person name="Hamaji T."/>
            <person name="Ootsuki R."/>
            <person name="Yamaguchi H."/>
            <person name="Kawachi M."/>
            <person name="Higashiyama T."/>
            <person name="Nozaki H."/>
        </authorList>
    </citation>
    <scope>NUCLEOTIDE SEQUENCE [LARGE SCALE GENOMIC DNA]</scope>
    <source>
        <strain evidence="2 3">NIES-4479</strain>
    </source>
</reference>
<feature type="compositionally biased region" description="Pro residues" evidence="1">
    <location>
        <begin position="98"/>
        <end position="111"/>
    </location>
</feature>
<feature type="compositionally biased region" description="Low complexity" evidence="1">
    <location>
        <begin position="171"/>
        <end position="185"/>
    </location>
</feature>
<feature type="compositionally biased region" description="Basic and acidic residues" evidence="1">
    <location>
        <begin position="244"/>
        <end position="259"/>
    </location>
</feature>
<dbReference type="OrthoDB" id="10673842at2759"/>
<sequence>MKAAVASIPWRRLTRAAASCSAPFRRPMGHHYSGSSGSTPSVATWCRRPKSSSHTGDHEYQGPHHPTHRFGPLAEPLALPHPHPHAHPHPSRRDTGPRPVPPEPLPPPPRDLSPEMVSYTKPASRGVGGGGAAAASGGFGGGGGSGVAGSRGRGVMVAGFNSATRGGGGRAHTTAATGRGASSGYSGRGGPEDQEQGQRQHWELAAGGVEEDPESPQVLAGRAMPPGARISSGPLHQQHPHQHPQQEAEARSGEEEAHGQRGGGGGGDGDRGGSEGSEVVPPLAS</sequence>
<feature type="region of interest" description="Disordered" evidence="1">
    <location>
        <begin position="23"/>
        <end position="132"/>
    </location>
</feature>
<evidence type="ECO:0000313" key="3">
    <source>
        <dbReference type="Proteomes" id="UP001165080"/>
    </source>
</evidence>
<dbReference type="AlphaFoldDB" id="A0A9W6BIH5"/>
<dbReference type="EMBL" id="BRXU01000006">
    <property type="protein sequence ID" value="GLC52375.1"/>
    <property type="molecule type" value="Genomic_DNA"/>
</dbReference>
<feature type="region of interest" description="Disordered" evidence="1">
    <location>
        <begin position="160"/>
        <end position="285"/>
    </location>
</feature>
<feature type="compositionally biased region" description="Polar residues" evidence="1">
    <location>
        <begin position="33"/>
        <end position="42"/>
    </location>
</feature>
<evidence type="ECO:0000313" key="2">
    <source>
        <dbReference type="EMBL" id="GLC52375.1"/>
    </source>
</evidence>
<comment type="caution">
    <text evidence="2">The sequence shown here is derived from an EMBL/GenBank/DDBJ whole genome shotgun (WGS) entry which is preliminary data.</text>
</comment>